<evidence type="ECO:0000313" key="2">
    <source>
        <dbReference type="EMBL" id="ADB74403.1"/>
    </source>
</evidence>
<dbReference type="Proteomes" id="UP000001382">
    <property type="component" value="Chromosome"/>
</dbReference>
<organism evidence="2 3">
    <name type="scientific">Geodermatophilus obscurus (strain ATCC 25078 / DSM 43160 / JCM 3152 / CCUG 61914 / KCC A-0152 / KCTC 9177 / NBRC 13315 / NRRL B-3577 / G-20)</name>
    <dbReference type="NCBI Taxonomy" id="526225"/>
    <lineage>
        <taxon>Bacteria</taxon>
        <taxon>Bacillati</taxon>
        <taxon>Actinomycetota</taxon>
        <taxon>Actinomycetes</taxon>
        <taxon>Geodermatophilales</taxon>
        <taxon>Geodermatophilaceae</taxon>
        <taxon>Geodermatophilus</taxon>
    </lineage>
</organism>
<accession>D2SDF0</accession>
<reference evidence="2 3" key="1">
    <citation type="journal article" date="2010" name="Stand. Genomic Sci.">
        <title>Complete genome sequence of Geodermatophilus obscurus type strain (G-20).</title>
        <authorList>
            <person name="Ivanova N."/>
            <person name="Sikorski J."/>
            <person name="Jando M."/>
            <person name="Munk C."/>
            <person name="Lapidus A."/>
            <person name="Glavina Del Rio T."/>
            <person name="Copeland A."/>
            <person name="Tice H."/>
            <person name="Cheng J.-F."/>
            <person name="Lucas S."/>
            <person name="Chen F."/>
            <person name="Nolan M."/>
            <person name="Bruce D."/>
            <person name="Goodwin L."/>
            <person name="Pitluck S."/>
            <person name="Mavromatis K."/>
            <person name="Mikhailova N."/>
            <person name="Pati A."/>
            <person name="Chen A."/>
            <person name="Palaniappan K."/>
            <person name="Land M."/>
            <person name="Hauser L."/>
            <person name="Chang Y.-J."/>
            <person name="Jeffries C.D."/>
            <person name="Meincke L."/>
            <person name="Brettin T."/>
            <person name="Detter J.C."/>
            <person name="Detter J.C."/>
            <person name="Rohde M."/>
            <person name="Goeker M."/>
            <person name="Bristow J."/>
            <person name="Eisen J.A."/>
            <person name="Markowitz V."/>
            <person name="Hugenholtz P."/>
            <person name="Kyrpides N.C."/>
            <person name="Klenk H.-P."/>
        </authorList>
    </citation>
    <scope>NUCLEOTIDE SEQUENCE [LARGE SCALE GENOMIC DNA]</scope>
    <source>
        <strain evidence="3">ATCC 25078 / DSM 43160 / JCM 3152 / KCC A-0152 / KCTC 9177 / NBRC 13315 / NRRL B-3577 / G-20</strain>
    </source>
</reference>
<sequence length="322" mass="33138">MRAVVGRSYGSPDLLAVETVGRPAVGDGDVLVRVRAAGLDQGVWHTVTGLPYGIRAAGFGLRAPKNPVPGLDVAGTVAAVGRDVTRFRIGDAVFGTGAGGYAEYATAPESSLAAKPPNVTFEEAAATPSSATAALQALRDVGHVQAGQRVLVTGAGGGVGTFAVQLAAASGATVTGVCSTSKVDLVRSIGAHDVIDYTREDIADRPYRYDVVIDTGGDRSVAQLRAALSPTGTLVIVGGEGGGQVLGLSRQLQAITLSPFVRQRLGVVFSSPRRTDLELLAAMLADGRVVPVVDRTFILDEVPEAIRHLRAGRARGKVVIVV</sequence>
<dbReference type="InterPro" id="IPR011032">
    <property type="entry name" value="GroES-like_sf"/>
</dbReference>
<dbReference type="Gene3D" id="3.90.180.10">
    <property type="entry name" value="Medium-chain alcohol dehydrogenases, catalytic domain"/>
    <property type="match status" value="1"/>
</dbReference>
<dbReference type="Pfam" id="PF08240">
    <property type="entry name" value="ADH_N"/>
    <property type="match status" value="1"/>
</dbReference>
<dbReference type="SUPFAM" id="SSF50129">
    <property type="entry name" value="GroES-like"/>
    <property type="match status" value="1"/>
</dbReference>
<keyword evidence="3" id="KW-1185">Reference proteome</keyword>
<gene>
    <name evidence="2" type="ordered locus">Gobs_1687</name>
</gene>
<dbReference type="CDD" id="cd08267">
    <property type="entry name" value="MDR1"/>
    <property type="match status" value="1"/>
</dbReference>
<protein>
    <submittedName>
        <fullName evidence="2">Alcohol dehydrogenase zinc-binding domain protein</fullName>
    </submittedName>
</protein>
<dbReference type="InterPro" id="IPR020843">
    <property type="entry name" value="ER"/>
</dbReference>
<reference evidence="3" key="2">
    <citation type="submission" date="2010-01" db="EMBL/GenBank/DDBJ databases">
        <title>The complete genome of Geodermatophilus obscurus DSM 43160.</title>
        <authorList>
            <consortium name="US DOE Joint Genome Institute (JGI-PGF)"/>
            <person name="Lucas S."/>
            <person name="Copeland A."/>
            <person name="Lapidus A."/>
            <person name="Glavina del Rio T."/>
            <person name="Dalin E."/>
            <person name="Tice H."/>
            <person name="Bruce D."/>
            <person name="Goodwin L."/>
            <person name="Pitluck S."/>
            <person name="Kyrpides N."/>
            <person name="Mavromatis K."/>
            <person name="Ivanova N."/>
            <person name="Munk A.C."/>
            <person name="Brettin T."/>
            <person name="Detter J.C."/>
            <person name="Han C."/>
            <person name="Larimer F."/>
            <person name="Land M."/>
            <person name="Hauser L."/>
            <person name="Markowitz V."/>
            <person name="Cheng J.-F."/>
            <person name="Hugenholtz P."/>
            <person name="Woyke T."/>
            <person name="Wu D."/>
            <person name="Jando M."/>
            <person name="Schneider S."/>
            <person name="Klenk H.-P."/>
            <person name="Eisen J.A."/>
        </authorList>
    </citation>
    <scope>NUCLEOTIDE SEQUENCE [LARGE SCALE GENOMIC DNA]</scope>
    <source>
        <strain evidence="3">ATCC 25078 / DSM 43160 / JCM 3152 / KCC A-0152 / KCTC 9177 / NBRC 13315 / NRRL B-3577 / G-20</strain>
    </source>
</reference>
<name>D2SDF0_GEOOG</name>
<dbReference type="SMART" id="SM00829">
    <property type="entry name" value="PKS_ER"/>
    <property type="match status" value="1"/>
</dbReference>
<dbReference type="RefSeq" id="WP_012947843.1">
    <property type="nucleotide sequence ID" value="NC_013757.1"/>
</dbReference>
<dbReference type="PANTHER" id="PTHR11695:SF294">
    <property type="entry name" value="RETICULON-4-INTERACTING PROTEIN 1, MITOCHONDRIAL"/>
    <property type="match status" value="1"/>
</dbReference>
<evidence type="ECO:0000313" key="3">
    <source>
        <dbReference type="Proteomes" id="UP000001382"/>
    </source>
</evidence>
<dbReference type="KEGG" id="gob:Gobs_1687"/>
<dbReference type="InterPro" id="IPR050700">
    <property type="entry name" value="YIM1/Zinc_Alcohol_DH_Fams"/>
</dbReference>
<dbReference type="eggNOG" id="COG0604">
    <property type="taxonomic scope" value="Bacteria"/>
</dbReference>
<evidence type="ECO:0000259" key="1">
    <source>
        <dbReference type="SMART" id="SM00829"/>
    </source>
</evidence>
<dbReference type="HOGENOM" id="CLU_026673_3_3_11"/>
<proteinExistence type="predicted"/>
<dbReference type="EMBL" id="CP001867">
    <property type="protein sequence ID" value="ADB74403.1"/>
    <property type="molecule type" value="Genomic_DNA"/>
</dbReference>
<dbReference type="AlphaFoldDB" id="D2SDF0"/>
<dbReference type="PANTHER" id="PTHR11695">
    <property type="entry name" value="ALCOHOL DEHYDROGENASE RELATED"/>
    <property type="match status" value="1"/>
</dbReference>
<feature type="domain" description="Enoyl reductase (ER)" evidence="1">
    <location>
        <begin position="10"/>
        <end position="320"/>
    </location>
</feature>
<dbReference type="InterPro" id="IPR013154">
    <property type="entry name" value="ADH-like_N"/>
</dbReference>
<dbReference type="SUPFAM" id="SSF51735">
    <property type="entry name" value="NAD(P)-binding Rossmann-fold domains"/>
    <property type="match status" value="1"/>
</dbReference>
<dbReference type="OrthoDB" id="9790818at2"/>
<dbReference type="Pfam" id="PF13602">
    <property type="entry name" value="ADH_zinc_N_2"/>
    <property type="match status" value="1"/>
</dbReference>
<dbReference type="GO" id="GO:0016491">
    <property type="term" value="F:oxidoreductase activity"/>
    <property type="evidence" value="ECO:0007669"/>
    <property type="project" value="InterPro"/>
</dbReference>
<dbReference type="Gene3D" id="3.40.50.720">
    <property type="entry name" value="NAD(P)-binding Rossmann-like Domain"/>
    <property type="match status" value="1"/>
</dbReference>
<dbReference type="InterPro" id="IPR036291">
    <property type="entry name" value="NAD(P)-bd_dom_sf"/>
</dbReference>